<keyword evidence="3" id="KW-1185">Reference proteome</keyword>
<accession>A0A9Q8UQT0</accession>
<protein>
    <submittedName>
        <fullName evidence="2">Uncharacterized protein</fullName>
    </submittedName>
</protein>
<evidence type="ECO:0000256" key="1">
    <source>
        <dbReference type="SAM" id="MobiDB-lite"/>
    </source>
</evidence>
<dbReference type="EMBL" id="CP090168">
    <property type="protein sequence ID" value="UJO19028.1"/>
    <property type="molecule type" value="Genomic_DNA"/>
</dbReference>
<dbReference type="AlphaFoldDB" id="A0A9Q8UQT0"/>
<feature type="compositionally biased region" description="Acidic residues" evidence="1">
    <location>
        <begin position="42"/>
        <end position="56"/>
    </location>
</feature>
<dbReference type="Proteomes" id="UP000756132">
    <property type="component" value="Chromosome 6"/>
</dbReference>
<sequence>MHSLHSSTSSHATRPRPYQLAAYEPNTHDTDSESEWGVSSEFEPEWDDDVFVDDATPEPKTDTKPPDIPLIQHQVALLRARLEEVSPDHPHALSLKAAIQAKDRQLRDAGVSKTTAARVFAIPELLEKILLELDLHTSEGLGFTNAANAIQLCRLEKVNRDFRETITGSKRLLGSREPLQVDKALLRRRRERKQRHEVSIECSRKESSRKVF</sequence>
<reference evidence="2" key="2">
    <citation type="journal article" date="2022" name="Microb. Genom.">
        <title>A chromosome-scale genome assembly of the tomato pathogen Cladosporium fulvum reveals a compartmentalized genome architecture and the presence of a dispensable chromosome.</title>
        <authorList>
            <person name="Zaccaron A.Z."/>
            <person name="Chen L.H."/>
            <person name="Samaras A."/>
            <person name="Stergiopoulos I."/>
        </authorList>
    </citation>
    <scope>NUCLEOTIDE SEQUENCE</scope>
    <source>
        <strain evidence="2">Race5_Kim</strain>
    </source>
</reference>
<feature type="region of interest" description="Disordered" evidence="1">
    <location>
        <begin position="1"/>
        <end position="67"/>
    </location>
</feature>
<dbReference type="GeneID" id="71987593"/>
<proteinExistence type="predicted"/>
<dbReference type="RefSeq" id="XP_047763394.1">
    <property type="nucleotide sequence ID" value="XM_047906863.1"/>
</dbReference>
<organism evidence="2 3">
    <name type="scientific">Passalora fulva</name>
    <name type="common">Tomato leaf mold</name>
    <name type="synonym">Cladosporium fulvum</name>
    <dbReference type="NCBI Taxonomy" id="5499"/>
    <lineage>
        <taxon>Eukaryota</taxon>
        <taxon>Fungi</taxon>
        <taxon>Dikarya</taxon>
        <taxon>Ascomycota</taxon>
        <taxon>Pezizomycotina</taxon>
        <taxon>Dothideomycetes</taxon>
        <taxon>Dothideomycetidae</taxon>
        <taxon>Mycosphaerellales</taxon>
        <taxon>Mycosphaerellaceae</taxon>
        <taxon>Fulvia</taxon>
    </lineage>
</organism>
<evidence type="ECO:0000313" key="2">
    <source>
        <dbReference type="EMBL" id="UJO19028.1"/>
    </source>
</evidence>
<name>A0A9Q8UQT0_PASFU</name>
<gene>
    <name evidence="2" type="ORF">CLAFUR5_07715</name>
</gene>
<dbReference type="KEGG" id="ffu:CLAFUR5_07715"/>
<evidence type="ECO:0000313" key="3">
    <source>
        <dbReference type="Proteomes" id="UP000756132"/>
    </source>
</evidence>
<reference evidence="2" key="1">
    <citation type="submission" date="2021-12" db="EMBL/GenBank/DDBJ databases">
        <authorList>
            <person name="Zaccaron A."/>
            <person name="Stergiopoulos I."/>
        </authorList>
    </citation>
    <scope>NUCLEOTIDE SEQUENCE</scope>
    <source>
        <strain evidence="2">Race5_Kim</strain>
    </source>
</reference>
<feature type="compositionally biased region" description="Low complexity" evidence="1">
    <location>
        <begin position="1"/>
        <end position="11"/>
    </location>
</feature>